<dbReference type="Pfam" id="PF20150">
    <property type="entry name" value="2EXR"/>
    <property type="match status" value="1"/>
</dbReference>
<protein>
    <recommendedName>
        <fullName evidence="1">2EXR domain-containing protein</fullName>
    </recommendedName>
</protein>
<gene>
    <name evidence="2" type="ORF">QBC34DRAFT_377115</name>
</gene>
<keyword evidence="3" id="KW-1185">Reference proteome</keyword>
<evidence type="ECO:0000313" key="2">
    <source>
        <dbReference type="EMBL" id="KAK4452614.1"/>
    </source>
</evidence>
<proteinExistence type="predicted"/>
<reference evidence="2" key="2">
    <citation type="submission" date="2023-05" db="EMBL/GenBank/DDBJ databases">
        <authorList>
            <consortium name="Lawrence Berkeley National Laboratory"/>
            <person name="Steindorff A."/>
            <person name="Hensen N."/>
            <person name="Bonometti L."/>
            <person name="Westerberg I."/>
            <person name="Brannstrom I.O."/>
            <person name="Guillou S."/>
            <person name="Cros-Aarteil S."/>
            <person name="Calhoun S."/>
            <person name="Haridas S."/>
            <person name="Kuo A."/>
            <person name="Mondo S."/>
            <person name="Pangilinan J."/>
            <person name="Riley R."/>
            <person name="Labutti K."/>
            <person name="Andreopoulos B."/>
            <person name="Lipzen A."/>
            <person name="Chen C."/>
            <person name="Yanf M."/>
            <person name="Daum C."/>
            <person name="Ng V."/>
            <person name="Clum A."/>
            <person name="Ohm R."/>
            <person name="Martin F."/>
            <person name="Silar P."/>
            <person name="Natvig D."/>
            <person name="Lalanne C."/>
            <person name="Gautier V."/>
            <person name="Ament-Velasquez S.L."/>
            <person name="Kruys A."/>
            <person name="Hutchinson M.I."/>
            <person name="Powell A.J."/>
            <person name="Barry K."/>
            <person name="Miller A.N."/>
            <person name="Grigoriev I.V."/>
            <person name="Debuchy R."/>
            <person name="Gladieux P."/>
            <person name="Thoren M.H."/>
            <person name="Johannesson H."/>
        </authorList>
    </citation>
    <scope>NUCLEOTIDE SEQUENCE</scope>
    <source>
        <strain evidence="2">PSN243</strain>
    </source>
</reference>
<evidence type="ECO:0000313" key="3">
    <source>
        <dbReference type="Proteomes" id="UP001321760"/>
    </source>
</evidence>
<dbReference type="AlphaFoldDB" id="A0AAV9GUL1"/>
<comment type="caution">
    <text evidence="2">The sequence shown here is derived from an EMBL/GenBank/DDBJ whole genome shotgun (WGS) entry which is preliminary data.</text>
</comment>
<accession>A0AAV9GUL1</accession>
<name>A0AAV9GUL1_9PEZI</name>
<feature type="domain" description="2EXR" evidence="1">
    <location>
        <begin position="14"/>
        <end position="99"/>
    </location>
</feature>
<sequence>MSSMQPLPNTSSSPRFSSLPPELRLMIWAATLPPDIGPIVACWRSGCWQRRKGIPDKNEPHQGRELYRFTSTEVSDLVVYLPTLLVNHEARQIALRWARTNHITLSLAPAGSVGKCHARRKADLHRDAVFVPTREVDMWNRYLNHAVALFQNLLQPDAFHAATDHTLRHLVIAEEVLYRNWGPMYTLDGVLKISLLRPHSPLANDKVSREQEDYCRHPTQQWCELDEKESELVATYTASGGWVFMQVDDEEARRFKRMTRKAFALIGGRRRRGVSAAVSVYRGARLRIQSL</sequence>
<dbReference type="InterPro" id="IPR045518">
    <property type="entry name" value="2EXR"/>
</dbReference>
<dbReference type="Proteomes" id="UP001321760">
    <property type="component" value="Unassembled WGS sequence"/>
</dbReference>
<evidence type="ECO:0000259" key="1">
    <source>
        <dbReference type="Pfam" id="PF20150"/>
    </source>
</evidence>
<reference evidence="2" key="1">
    <citation type="journal article" date="2023" name="Mol. Phylogenet. Evol.">
        <title>Genome-scale phylogeny and comparative genomics of the fungal order Sordariales.</title>
        <authorList>
            <person name="Hensen N."/>
            <person name="Bonometti L."/>
            <person name="Westerberg I."/>
            <person name="Brannstrom I.O."/>
            <person name="Guillou S."/>
            <person name="Cros-Aarteil S."/>
            <person name="Calhoun S."/>
            <person name="Haridas S."/>
            <person name="Kuo A."/>
            <person name="Mondo S."/>
            <person name="Pangilinan J."/>
            <person name="Riley R."/>
            <person name="LaButti K."/>
            <person name="Andreopoulos B."/>
            <person name="Lipzen A."/>
            <person name="Chen C."/>
            <person name="Yan M."/>
            <person name="Daum C."/>
            <person name="Ng V."/>
            <person name="Clum A."/>
            <person name="Steindorff A."/>
            <person name="Ohm R.A."/>
            <person name="Martin F."/>
            <person name="Silar P."/>
            <person name="Natvig D.O."/>
            <person name="Lalanne C."/>
            <person name="Gautier V."/>
            <person name="Ament-Velasquez S.L."/>
            <person name="Kruys A."/>
            <person name="Hutchinson M.I."/>
            <person name="Powell A.J."/>
            <person name="Barry K."/>
            <person name="Miller A.N."/>
            <person name="Grigoriev I.V."/>
            <person name="Debuchy R."/>
            <person name="Gladieux P."/>
            <person name="Hiltunen Thoren M."/>
            <person name="Johannesson H."/>
        </authorList>
    </citation>
    <scope>NUCLEOTIDE SEQUENCE</scope>
    <source>
        <strain evidence="2">PSN243</strain>
    </source>
</reference>
<organism evidence="2 3">
    <name type="scientific">Podospora aff. communis PSN243</name>
    <dbReference type="NCBI Taxonomy" id="3040156"/>
    <lineage>
        <taxon>Eukaryota</taxon>
        <taxon>Fungi</taxon>
        <taxon>Dikarya</taxon>
        <taxon>Ascomycota</taxon>
        <taxon>Pezizomycotina</taxon>
        <taxon>Sordariomycetes</taxon>
        <taxon>Sordariomycetidae</taxon>
        <taxon>Sordariales</taxon>
        <taxon>Podosporaceae</taxon>
        <taxon>Podospora</taxon>
    </lineage>
</organism>
<dbReference type="EMBL" id="MU865923">
    <property type="protein sequence ID" value="KAK4452614.1"/>
    <property type="molecule type" value="Genomic_DNA"/>
</dbReference>